<evidence type="ECO:0000313" key="2">
    <source>
        <dbReference type="Proteomes" id="UP000270296"/>
    </source>
</evidence>
<gene>
    <name evidence="1" type="ORF">SBAD_LOCUS2033</name>
</gene>
<dbReference type="WBParaSite" id="SBAD_0000213301-mRNA-1">
    <property type="protein sequence ID" value="SBAD_0000213301-mRNA-1"/>
    <property type="gene ID" value="SBAD_0000213301"/>
</dbReference>
<keyword evidence="2" id="KW-1185">Reference proteome</keyword>
<accession>A0A183IEI9</accession>
<reference evidence="3" key="1">
    <citation type="submission" date="2016-06" db="UniProtKB">
        <authorList>
            <consortium name="WormBaseParasite"/>
        </authorList>
    </citation>
    <scope>IDENTIFICATION</scope>
</reference>
<reference evidence="1 2" key="2">
    <citation type="submission" date="2018-11" db="EMBL/GenBank/DDBJ databases">
        <authorList>
            <consortium name="Pathogen Informatics"/>
        </authorList>
    </citation>
    <scope>NUCLEOTIDE SEQUENCE [LARGE SCALE GENOMIC DNA]</scope>
</reference>
<proteinExistence type="predicted"/>
<dbReference type="AlphaFoldDB" id="A0A183IEI9"/>
<name>A0A183IEI9_9BILA</name>
<dbReference type="Proteomes" id="UP000270296">
    <property type="component" value="Unassembled WGS sequence"/>
</dbReference>
<sequence>MMKHQFFDPLGGMALGKRYGSGSHESEDKRRYFDPLGGMALGRRDYQAQNFEVDDKRRYFDPLGGMALGKRRYFDSLGGTVIGKRSGGLAGRMYGWPTGRKSLLGTGNGMLFLLPQRYQEVKK</sequence>
<dbReference type="OrthoDB" id="5914686at2759"/>
<organism evidence="3">
    <name type="scientific">Soboliphyme baturini</name>
    <dbReference type="NCBI Taxonomy" id="241478"/>
    <lineage>
        <taxon>Eukaryota</taxon>
        <taxon>Metazoa</taxon>
        <taxon>Ecdysozoa</taxon>
        <taxon>Nematoda</taxon>
        <taxon>Enoplea</taxon>
        <taxon>Dorylaimia</taxon>
        <taxon>Dioctophymatida</taxon>
        <taxon>Dioctophymatoidea</taxon>
        <taxon>Soboliphymatidae</taxon>
        <taxon>Soboliphyme</taxon>
    </lineage>
</organism>
<protein>
    <submittedName>
        <fullName evidence="1 3">Uncharacterized protein</fullName>
    </submittedName>
</protein>
<evidence type="ECO:0000313" key="3">
    <source>
        <dbReference type="WBParaSite" id="SBAD_0000213301-mRNA-1"/>
    </source>
</evidence>
<evidence type="ECO:0000313" key="1">
    <source>
        <dbReference type="EMBL" id="VDO96288.1"/>
    </source>
</evidence>
<dbReference type="EMBL" id="UZAM01007056">
    <property type="protein sequence ID" value="VDO96288.1"/>
    <property type="molecule type" value="Genomic_DNA"/>
</dbReference>